<sequence length="332" mass="37532">MKKIILLTFCLVCTLSILKAQTLNNKPRYLKYATLVSPVDITKYYGEQGLIGGNKATISLIKDTVIVKEDGKVETVEVRKILTDTILIRSILIEKNYAFDVIEQIGSYSMIKFWDLSNSNAKSLLERMNSNKANSRKNFKELKTDENPKILNINGLMAITSSDTIDLSKSYYLVPTKTLLNNSIEFDNKSGLWNIGLLVMPIKLRPFATEKGQFDFASGISVGPTFSWTVHHNWKTNFTHNFLAYIGLSSYTADESKIKVQRDDYKLSMFSPAVGWMWEKNNVQLSFLVGVDFPGGSIQQNWVYRNQPWFGIGLGISLFKINSDETNTAGKN</sequence>
<dbReference type="EMBL" id="JBHULV010000011">
    <property type="protein sequence ID" value="MFD2730952.1"/>
    <property type="molecule type" value="Genomic_DNA"/>
</dbReference>
<keyword evidence="1" id="KW-0732">Signal</keyword>
<evidence type="ECO:0000313" key="2">
    <source>
        <dbReference type="EMBL" id="MFD2730952.1"/>
    </source>
</evidence>
<reference evidence="3" key="1">
    <citation type="journal article" date="2019" name="Int. J. Syst. Evol. Microbiol.">
        <title>The Global Catalogue of Microorganisms (GCM) 10K type strain sequencing project: providing services to taxonomists for standard genome sequencing and annotation.</title>
        <authorList>
            <consortium name="The Broad Institute Genomics Platform"/>
            <consortium name="The Broad Institute Genome Sequencing Center for Infectious Disease"/>
            <person name="Wu L."/>
            <person name="Ma J."/>
        </authorList>
    </citation>
    <scope>NUCLEOTIDE SEQUENCE [LARGE SCALE GENOMIC DNA]</scope>
    <source>
        <strain evidence="3">KCTC 42456</strain>
    </source>
</reference>
<gene>
    <name evidence="2" type="ORF">ACFSSE_04480</name>
</gene>
<dbReference type="RefSeq" id="WP_379042308.1">
    <property type="nucleotide sequence ID" value="NZ_JBHSKW010000022.1"/>
</dbReference>
<feature type="chain" id="PRO_5047227445" description="MetA-pathway of phenol degradation" evidence="1">
    <location>
        <begin position="21"/>
        <end position="332"/>
    </location>
</feature>
<protein>
    <recommendedName>
        <fullName evidence="4">MetA-pathway of phenol degradation</fullName>
    </recommendedName>
</protein>
<keyword evidence="3" id="KW-1185">Reference proteome</keyword>
<comment type="caution">
    <text evidence="2">The sequence shown here is derived from an EMBL/GenBank/DDBJ whole genome shotgun (WGS) entry which is preliminary data.</text>
</comment>
<organism evidence="2 3">
    <name type="scientific">Pedobacter alpinus</name>
    <dbReference type="NCBI Taxonomy" id="1590643"/>
    <lineage>
        <taxon>Bacteria</taxon>
        <taxon>Pseudomonadati</taxon>
        <taxon>Bacteroidota</taxon>
        <taxon>Sphingobacteriia</taxon>
        <taxon>Sphingobacteriales</taxon>
        <taxon>Sphingobacteriaceae</taxon>
        <taxon>Pedobacter</taxon>
    </lineage>
</organism>
<evidence type="ECO:0008006" key="4">
    <source>
        <dbReference type="Google" id="ProtNLM"/>
    </source>
</evidence>
<dbReference type="Proteomes" id="UP001597546">
    <property type="component" value="Unassembled WGS sequence"/>
</dbReference>
<name>A0ABW5TPN8_9SPHI</name>
<evidence type="ECO:0000313" key="3">
    <source>
        <dbReference type="Proteomes" id="UP001597546"/>
    </source>
</evidence>
<accession>A0ABW5TPN8</accession>
<feature type="signal peptide" evidence="1">
    <location>
        <begin position="1"/>
        <end position="20"/>
    </location>
</feature>
<proteinExistence type="predicted"/>
<evidence type="ECO:0000256" key="1">
    <source>
        <dbReference type="SAM" id="SignalP"/>
    </source>
</evidence>